<dbReference type="Gene3D" id="3.15.10.30">
    <property type="entry name" value="Haemolymph juvenile hormone binding protein"/>
    <property type="match status" value="1"/>
</dbReference>
<sequence>MRILILVTLYTLLPFISARNKTVSRKFGDIVINAIVGSLPMKYFPMSEQDEEASLKASDILGLITLAPNIDPFSLKEPHPVGIDLPFLWLKGIAYLKNLKVVGIKGLTVENIEMRLINLRSDLVITIPRIYFESDFNLQATVSFLPVTFRCTLSGNLYNMTITVAAGAKKDYIPPTGEVLQIDSAQLNVNIKDAKFIFTRMTIGGPKEAVTGPITQLFKETLRTRESVYDSMLKTALKLVNKELAKISIDAFTG</sequence>
<dbReference type="AlphaFoldDB" id="A0A2A4JDT5"/>
<feature type="signal peptide" evidence="1">
    <location>
        <begin position="1"/>
        <end position="18"/>
    </location>
</feature>
<keyword evidence="1" id="KW-0732">Signal</keyword>
<organism evidence="2">
    <name type="scientific">Heliothis virescens</name>
    <name type="common">Tobacco budworm moth</name>
    <dbReference type="NCBI Taxonomy" id="7102"/>
    <lineage>
        <taxon>Eukaryota</taxon>
        <taxon>Metazoa</taxon>
        <taxon>Ecdysozoa</taxon>
        <taxon>Arthropoda</taxon>
        <taxon>Hexapoda</taxon>
        <taxon>Insecta</taxon>
        <taxon>Pterygota</taxon>
        <taxon>Neoptera</taxon>
        <taxon>Endopterygota</taxon>
        <taxon>Lepidoptera</taxon>
        <taxon>Glossata</taxon>
        <taxon>Ditrysia</taxon>
        <taxon>Noctuoidea</taxon>
        <taxon>Noctuidae</taxon>
        <taxon>Heliothinae</taxon>
        <taxon>Heliothis</taxon>
    </lineage>
</organism>
<dbReference type="Pfam" id="PF06585">
    <property type="entry name" value="JHBP"/>
    <property type="match status" value="1"/>
</dbReference>
<name>A0A2A4JDT5_HELVI</name>
<evidence type="ECO:0000313" key="2">
    <source>
        <dbReference type="EMBL" id="PCG69562.1"/>
    </source>
</evidence>
<reference evidence="2" key="1">
    <citation type="submission" date="2017-09" db="EMBL/GenBank/DDBJ databases">
        <title>Contemporary evolution of a Lepidopteran species, Heliothis virescens, in response to modern agricultural practices.</title>
        <authorList>
            <person name="Fritz M.L."/>
            <person name="Deyonke A.M."/>
            <person name="Papanicolaou A."/>
            <person name="Micinski S."/>
            <person name="Westbrook J."/>
            <person name="Gould F."/>
        </authorList>
    </citation>
    <scope>NUCLEOTIDE SEQUENCE [LARGE SCALE GENOMIC DNA]</scope>
    <source>
        <strain evidence="2">HvINT-</strain>
        <tissue evidence="2">Whole body</tissue>
    </source>
</reference>
<feature type="chain" id="PRO_5013354259" description="Lipid-binding serum glycoprotein N-terminal domain-containing protein" evidence="1">
    <location>
        <begin position="19"/>
        <end position="254"/>
    </location>
</feature>
<accession>A0A2A4JDT5</accession>
<protein>
    <recommendedName>
        <fullName evidence="3">Lipid-binding serum glycoprotein N-terminal domain-containing protein</fullName>
    </recommendedName>
</protein>
<evidence type="ECO:0008006" key="3">
    <source>
        <dbReference type="Google" id="ProtNLM"/>
    </source>
</evidence>
<dbReference type="InterPro" id="IPR010562">
    <property type="entry name" value="Haemolymph_juvenile_hormone-bd"/>
</dbReference>
<gene>
    <name evidence="2" type="ORF">B5V51_3963</name>
</gene>
<evidence type="ECO:0000256" key="1">
    <source>
        <dbReference type="SAM" id="SignalP"/>
    </source>
</evidence>
<dbReference type="InterPro" id="IPR038606">
    <property type="entry name" value="To_sf"/>
</dbReference>
<comment type="caution">
    <text evidence="2">The sequence shown here is derived from an EMBL/GenBank/DDBJ whole genome shotgun (WGS) entry which is preliminary data.</text>
</comment>
<dbReference type="EMBL" id="NWSH01001961">
    <property type="protein sequence ID" value="PCG69562.1"/>
    <property type="molecule type" value="Genomic_DNA"/>
</dbReference>
<proteinExistence type="predicted"/>